<dbReference type="EMBL" id="CP007790">
    <property type="protein sequence ID" value="AJK69516.1"/>
    <property type="molecule type" value="Genomic_DNA"/>
</dbReference>
<dbReference type="AlphaFoldDB" id="A0A0B6TXS2"/>
<dbReference type="HOGENOM" id="CLU_008747_1_1_11"/>
<keyword evidence="3" id="KW-0378">Hydrolase</keyword>
<dbReference type="SMART" id="SM00382">
    <property type="entry name" value="AAA"/>
    <property type="match status" value="1"/>
</dbReference>
<gene>
    <name evidence="3" type="primary">mcrB</name>
    <name evidence="3" type="ORF">B840_09625</name>
</gene>
<dbReference type="PANTHER" id="PTHR37291">
    <property type="entry name" value="5-METHYLCYTOSINE-SPECIFIC RESTRICTION ENZYME B"/>
    <property type="match status" value="1"/>
</dbReference>
<reference evidence="3 4" key="1">
    <citation type="submission" date="2014-05" db="EMBL/GenBank/DDBJ databases">
        <title>Complete genome sequence of Corynebacterium marinum DSM 44953.</title>
        <authorList>
            <person name="Schaffert L."/>
            <person name="Albersmeier A."/>
            <person name="Kalinowski J."/>
            <person name="Ruckert C."/>
        </authorList>
    </citation>
    <scope>NUCLEOTIDE SEQUENCE [LARGE SCALE GENOMIC DNA]</scope>
    <source>
        <strain evidence="3 4">DSM 44953</strain>
    </source>
</reference>
<dbReference type="CDD" id="cd00009">
    <property type="entry name" value="AAA"/>
    <property type="match status" value="1"/>
</dbReference>
<accession>A0A0B6TXS2</accession>
<dbReference type="InterPro" id="IPR011704">
    <property type="entry name" value="ATPase_dyneun-rel_AAA"/>
</dbReference>
<evidence type="ECO:0000313" key="3">
    <source>
        <dbReference type="EMBL" id="AJK69516.1"/>
    </source>
</evidence>
<protein>
    <submittedName>
        <fullName evidence="3">5-methylcytosine-specific restriction enzyme B</fullName>
        <ecNumber evidence="3">3.1.21.-</ecNumber>
    </submittedName>
</protein>
<dbReference type="PANTHER" id="PTHR37291:SF1">
    <property type="entry name" value="TYPE IV METHYL-DIRECTED RESTRICTION ENZYME ECOKMCRB SUBUNIT"/>
    <property type="match status" value="1"/>
</dbReference>
<dbReference type="Pfam" id="PF07728">
    <property type="entry name" value="AAA_5"/>
    <property type="match status" value="1"/>
</dbReference>
<feature type="domain" description="AAA+ ATPase" evidence="2">
    <location>
        <begin position="480"/>
        <end position="642"/>
    </location>
</feature>
<evidence type="ECO:0000259" key="2">
    <source>
        <dbReference type="SMART" id="SM00382"/>
    </source>
</evidence>
<sequence length="760" mass="85627">MWVVRAGKDGEREEFSRNNGLIAPGMDNVPDLTDLHDPKSILEGVVRQNPEYKKATAQNFASQANALRNRIKLGDHILLPLKTDRELILVGTRSGDYFFREDEPDSEKRHRLPVTWDGVIARKDLLPDLLASINGSQTIFEVKRNSALERLESVLDGELDPGDPDESTAVDYAELYAPASQDWVNFHAQLANALRPYASDRQALLTKLHEVAEKSERPQLFRYLFQWKDQGTDVRGTDIDPFTIFGAMNRGITFDARIAARRGFKEVFDLEAPVPEDFAGIPVLNNMRSRFESAGDSPESGFYDRMWNLFVAALNYSHAPETNRDVFIEAFDAATQSRRPWMFTMGLYWVRPETFLNLDSVNRRFLTSDEVILPEGVSPSTPPDGQTYLQLNDAVQEWLEDSALEPPTLPTLSMAAFRYANMEESTEPAEPSPDPSPDPANDTPIKEPAAEKKYSTASIVEDGSFYSKPVLDEMLSSLRDKKNLILQGPPGTGKSWLSRRLAKALTGDESTIMSMQFHPSTSYEDFIQGWRPAGQNSLELTNGPFLEAIEAAASQDDSKYVIIIDEINRGNPAQVFGEMLTLLEADKRSPENAMSLLYSTNPADTVFIPDNLFVIGTMNLSDRSLAMVDMAFRRRFAFYNLEPQLNDAWLEHCTTLGRDRDTMLEIRRRIESVNEMIAGYATLGDQFVVGHSYVTPVKNLKDPSPQATWDWFRKIVRTELIPLLQEYWLDDQIALEQATSVLTAANPLAETDPEELTDQP</sequence>
<feature type="compositionally biased region" description="Basic and acidic residues" evidence="1">
    <location>
        <begin position="444"/>
        <end position="454"/>
    </location>
</feature>
<dbReference type="Gene3D" id="3.40.50.300">
    <property type="entry name" value="P-loop containing nucleotide triphosphate hydrolases"/>
    <property type="match status" value="1"/>
</dbReference>
<evidence type="ECO:0000313" key="4">
    <source>
        <dbReference type="Proteomes" id="UP000031928"/>
    </source>
</evidence>
<dbReference type="SUPFAM" id="SSF52540">
    <property type="entry name" value="P-loop containing nucleoside triphosphate hydrolases"/>
    <property type="match status" value="1"/>
</dbReference>
<dbReference type="GO" id="GO:0005524">
    <property type="term" value="F:ATP binding"/>
    <property type="evidence" value="ECO:0007669"/>
    <property type="project" value="InterPro"/>
</dbReference>
<dbReference type="REBASE" id="102374">
    <property type="entry name" value="Cma44953McrBCP"/>
</dbReference>
<dbReference type="EC" id="3.1.21.-" evidence="3"/>
<dbReference type="InterPro" id="IPR027417">
    <property type="entry name" value="P-loop_NTPase"/>
</dbReference>
<feature type="region of interest" description="Disordered" evidence="1">
    <location>
        <begin position="422"/>
        <end position="454"/>
    </location>
</feature>
<organism evidence="3 4">
    <name type="scientific">Corynebacterium marinum DSM 44953</name>
    <dbReference type="NCBI Taxonomy" id="1224162"/>
    <lineage>
        <taxon>Bacteria</taxon>
        <taxon>Bacillati</taxon>
        <taxon>Actinomycetota</taxon>
        <taxon>Actinomycetes</taxon>
        <taxon>Mycobacteriales</taxon>
        <taxon>Corynebacteriaceae</taxon>
        <taxon>Corynebacterium</taxon>
    </lineage>
</organism>
<evidence type="ECO:0000256" key="1">
    <source>
        <dbReference type="SAM" id="MobiDB-lite"/>
    </source>
</evidence>
<dbReference type="Proteomes" id="UP000031928">
    <property type="component" value="Chromosome"/>
</dbReference>
<proteinExistence type="predicted"/>
<keyword evidence="4" id="KW-1185">Reference proteome</keyword>
<dbReference type="InterPro" id="IPR003593">
    <property type="entry name" value="AAA+_ATPase"/>
</dbReference>
<dbReference type="InterPro" id="IPR052934">
    <property type="entry name" value="Methyl-DNA_Rec/Restrict_Enz"/>
</dbReference>
<dbReference type="GO" id="GO:0016887">
    <property type="term" value="F:ATP hydrolysis activity"/>
    <property type="evidence" value="ECO:0007669"/>
    <property type="project" value="InterPro"/>
</dbReference>
<dbReference type="KEGG" id="cmq:B840_09625"/>
<name>A0A0B6TXS2_9CORY</name>